<accession>A0ABD2JSV4</accession>
<keyword evidence="1" id="KW-0812">Transmembrane</keyword>
<keyword evidence="3" id="KW-1185">Reference proteome</keyword>
<gene>
    <name evidence="2" type="ORF">niasHS_006287</name>
</gene>
<organism evidence="2 3">
    <name type="scientific">Heterodera schachtii</name>
    <name type="common">Sugarbeet cyst nematode worm</name>
    <name type="synonym">Tylenchus schachtii</name>
    <dbReference type="NCBI Taxonomy" id="97005"/>
    <lineage>
        <taxon>Eukaryota</taxon>
        <taxon>Metazoa</taxon>
        <taxon>Ecdysozoa</taxon>
        <taxon>Nematoda</taxon>
        <taxon>Chromadorea</taxon>
        <taxon>Rhabditida</taxon>
        <taxon>Tylenchina</taxon>
        <taxon>Tylenchomorpha</taxon>
        <taxon>Tylenchoidea</taxon>
        <taxon>Heteroderidae</taxon>
        <taxon>Heteroderinae</taxon>
        <taxon>Heterodera</taxon>
    </lineage>
</organism>
<protein>
    <submittedName>
        <fullName evidence="2">Uncharacterized protein</fullName>
    </submittedName>
</protein>
<reference evidence="2 3" key="1">
    <citation type="submission" date="2024-10" db="EMBL/GenBank/DDBJ databases">
        <authorList>
            <person name="Kim D."/>
        </authorList>
    </citation>
    <scope>NUCLEOTIDE SEQUENCE [LARGE SCALE GENOMIC DNA]</scope>
    <source>
        <strain evidence="2">Taebaek</strain>
    </source>
</reference>
<dbReference type="Proteomes" id="UP001620645">
    <property type="component" value="Unassembled WGS sequence"/>
</dbReference>
<comment type="caution">
    <text evidence="2">The sequence shown here is derived from an EMBL/GenBank/DDBJ whole genome shotgun (WGS) entry which is preliminary data.</text>
</comment>
<evidence type="ECO:0000313" key="2">
    <source>
        <dbReference type="EMBL" id="KAL3093725.1"/>
    </source>
</evidence>
<dbReference type="EMBL" id="JBICCN010000107">
    <property type="protein sequence ID" value="KAL3093725.1"/>
    <property type="molecule type" value="Genomic_DNA"/>
</dbReference>
<feature type="transmembrane region" description="Helical" evidence="1">
    <location>
        <begin position="12"/>
        <end position="32"/>
    </location>
</feature>
<evidence type="ECO:0000313" key="3">
    <source>
        <dbReference type="Proteomes" id="UP001620645"/>
    </source>
</evidence>
<name>A0ABD2JSV4_HETSC</name>
<proteinExistence type="predicted"/>
<keyword evidence="1" id="KW-1133">Transmembrane helix</keyword>
<keyword evidence="1" id="KW-0472">Membrane</keyword>
<evidence type="ECO:0000256" key="1">
    <source>
        <dbReference type="SAM" id="Phobius"/>
    </source>
</evidence>
<sequence length="97" mass="10880">MTFALSVFGFNQPFFFTLIGIILVLLLTLALVGSDQSSDDENDTIFCGNDDRPEVTIGGILNRRSTGLLNRRHPSHEQLLDKRSPTWKKSLNEVIDC</sequence>
<dbReference type="AlphaFoldDB" id="A0ABD2JSV4"/>